<name>A0ABD6EZE8_9BILA</name>
<evidence type="ECO:0000256" key="2">
    <source>
        <dbReference type="ARBA" id="ARBA00008661"/>
    </source>
</evidence>
<organism evidence="11 12">
    <name type="scientific">Gnathostoma spinigerum</name>
    <dbReference type="NCBI Taxonomy" id="75299"/>
    <lineage>
        <taxon>Eukaryota</taxon>
        <taxon>Metazoa</taxon>
        <taxon>Ecdysozoa</taxon>
        <taxon>Nematoda</taxon>
        <taxon>Chromadorea</taxon>
        <taxon>Rhabditida</taxon>
        <taxon>Spirurina</taxon>
        <taxon>Gnathostomatomorpha</taxon>
        <taxon>Gnathostomatoidea</taxon>
        <taxon>Gnathostomatidae</taxon>
        <taxon>Gnathostoma</taxon>
    </lineage>
</organism>
<accession>A0ABD6EZE8</accession>
<evidence type="ECO:0000256" key="9">
    <source>
        <dbReference type="ARBA" id="ARBA00023136"/>
    </source>
</evidence>
<proteinExistence type="inferred from homology"/>
<dbReference type="EC" id="2.4.1.-" evidence="10"/>
<dbReference type="PANTHER" id="PTHR11214:SF3">
    <property type="entry name" value="BETA-1,3-GALACTOSYLTRANSFERASE 6"/>
    <property type="match status" value="1"/>
</dbReference>
<dbReference type="GO" id="GO:0000139">
    <property type="term" value="C:Golgi membrane"/>
    <property type="evidence" value="ECO:0007669"/>
    <property type="project" value="UniProtKB-SubCell"/>
</dbReference>
<evidence type="ECO:0000256" key="5">
    <source>
        <dbReference type="ARBA" id="ARBA00022692"/>
    </source>
</evidence>
<keyword evidence="4" id="KW-0808">Transferase</keyword>
<comment type="subcellular location">
    <subcellularLocation>
        <location evidence="1 10">Golgi apparatus membrane</location>
        <topology evidence="1 10">Single-pass type II membrane protein</topology>
    </subcellularLocation>
</comment>
<dbReference type="Pfam" id="PF01762">
    <property type="entry name" value="Galactosyl_T"/>
    <property type="match status" value="1"/>
</dbReference>
<keyword evidence="8 10" id="KW-0333">Golgi apparatus</keyword>
<dbReference type="EMBL" id="JBGFUD010010380">
    <property type="protein sequence ID" value="MFH4982886.1"/>
    <property type="molecule type" value="Genomic_DNA"/>
</dbReference>
<reference evidence="11 12" key="1">
    <citation type="submission" date="2024-08" db="EMBL/GenBank/DDBJ databases">
        <title>Gnathostoma spinigerum genome.</title>
        <authorList>
            <person name="Gonzalez-Bertolin B."/>
            <person name="Monzon S."/>
            <person name="Zaballos A."/>
            <person name="Jimenez P."/>
            <person name="Dekumyoy P."/>
            <person name="Varona S."/>
            <person name="Cuesta I."/>
            <person name="Sumanam S."/>
            <person name="Adisakwattana P."/>
            <person name="Gasser R.B."/>
            <person name="Hernandez-Gonzalez A."/>
            <person name="Young N.D."/>
            <person name="Perteguer M.J."/>
        </authorList>
    </citation>
    <scope>NUCLEOTIDE SEQUENCE [LARGE SCALE GENOMIC DNA]</scope>
    <source>
        <strain evidence="11">AL3</strain>
        <tissue evidence="11">Liver</tissue>
    </source>
</reference>
<dbReference type="Gene3D" id="3.90.550.50">
    <property type="match status" value="1"/>
</dbReference>
<evidence type="ECO:0000313" key="11">
    <source>
        <dbReference type="EMBL" id="MFH4982886.1"/>
    </source>
</evidence>
<dbReference type="AlphaFoldDB" id="A0ABD6EZE8"/>
<evidence type="ECO:0000256" key="8">
    <source>
        <dbReference type="ARBA" id="ARBA00023034"/>
    </source>
</evidence>
<keyword evidence="9" id="KW-0472">Membrane</keyword>
<gene>
    <name evidence="11" type="ORF">AB6A40_009595</name>
</gene>
<keyword evidence="3 10" id="KW-0328">Glycosyltransferase</keyword>
<comment type="similarity">
    <text evidence="2 10">Belongs to the glycosyltransferase 31 family.</text>
</comment>
<comment type="caution">
    <text evidence="11">The sequence shown here is derived from an EMBL/GenBank/DDBJ whole genome shotgun (WGS) entry which is preliminary data.</text>
</comment>
<evidence type="ECO:0000256" key="10">
    <source>
        <dbReference type="RuleBase" id="RU363063"/>
    </source>
</evidence>
<evidence type="ECO:0000313" key="12">
    <source>
        <dbReference type="Proteomes" id="UP001608902"/>
    </source>
</evidence>
<evidence type="ECO:0000256" key="6">
    <source>
        <dbReference type="ARBA" id="ARBA00022968"/>
    </source>
</evidence>
<dbReference type="GO" id="GO:0016757">
    <property type="term" value="F:glycosyltransferase activity"/>
    <property type="evidence" value="ECO:0007669"/>
    <property type="project" value="UniProtKB-KW"/>
</dbReference>
<evidence type="ECO:0000256" key="3">
    <source>
        <dbReference type="ARBA" id="ARBA00022676"/>
    </source>
</evidence>
<evidence type="ECO:0000256" key="4">
    <source>
        <dbReference type="ARBA" id="ARBA00022679"/>
    </source>
</evidence>
<dbReference type="Proteomes" id="UP001608902">
    <property type="component" value="Unassembled WGS sequence"/>
</dbReference>
<evidence type="ECO:0000256" key="7">
    <source>
        <dbReference type="ARBA" id="ARBA00022989"/>
    </source>
</evidence>
<keyword evidence="5" id="KW-0812">Transmembrane</keyword>
<evidence type="ECO:0000256" key="1">
    <source>
        <dbReference type="ARBA" id="ARBA00004323"/>
    </source>
</evidence>
<keyword evidence="7" id="KW-1133">Transmembrane helix</keyword>
<protein>
    <recommendedName>
        <fullName evidence="10">Hexosyltransferase</fullName>
        <ecNumber evidence="10">2.4.1.-</ecNumber>
    </recommendedName>
</protein>
<sequence length="228" mass="26463">MVLLTRCGCETNRYNSKEYDAMRNGMNPKFIVDGENRNSPSTYLLILIMSRANDSSSRVVIRDTWLKLSAKGKSTLQHLFPIGTVDISSSQLEFLREEQSLFGDLLLLDDLKDVYSNLTRKTLMAIDAAVKQFNFKFLLKVDSDSFVRLGALLKGLKDIEHPYLYWGFLDGRAKPMRKGKWAERDWIMCDRYLPYQLGGGYVLSYRLAKFLSDNKDLLHLYRWVDSFR</sequence>
<dbReference type="InterPro" id="IPR002659">
    <property type="entry name" value="Glyco_trans_31"/>
</dbReference>
<dbReference type="PANTHER" id="PTHR11214">
    <property type="entry name" value="BETA-1,3-N-ACETYLGLUCOSAMINYLTRANSFERASE"/>
    <property type="match status" value="1"/>
</dbReference>
<keyword evidence="12" id="KW-1185">Reference proteome</keyword>
<keyword evidence="6" id="KW-0735">Signal-anchor</keyword>